<evidence type="ECO:0000313" key="32">
    <source>
        <dbReference type="Proteomes" id="UP000584706"/>
    </source>
</evidence>
<name>A0A2L1CC67_METMI</name>
<keyword evidence="6" id="KW-0472">Membrane</keyword>
<dbReference type="EMBL" id="JACHED010000001">
    <property type="protein sequence ID" value="MBB6496551.1"/>
    <property type="molecule type" value="Genomic_DNA"/>
</dbReference>
<dbReference type="EMBL" id="JACDUP010000001">
    <property type="protein sequence ID" value="MBA2868290.1"/>
    <property type="molecule type" value="Genomic_DNA"/>
</dbReference>
<dbReference type="RefSeq" id="WP_011171227.1">
    <property type="nucleotide sequence ID" value="NZ_BAAABJ010000001.1"/>
</dbReference>
<dbReference type="EMBL" id="JAGINF010000009">
    <property type="protein sequence ID" value="MBP2220311.1"/>
    <property type="molecule type" value="Genomic_DNA"/>
</dbReference>
<evidence type="ECO:0000313" key="7">
    <source>
        <dbReference type="EMBL" id="AVB76934.1"/>
    </source>
</evidence>
<dbReference type="Proteomes" id="UP000239462">
    <property type="component" value="Chromosome"/>
</dbReference>
<dbReference type="EMBL" id="JACHEC010000001">
    <property type="protein sequence ID" value="MBB6401136.1"/>
    <property type="molecule type" value="Genomic_DNA"/>
</dbReference>
<dbReference type="KEGG" id="mmad:MMJJ_15620"/>
<evidence type="ECO:0000313" key="15">
    <source>
        <dbReference type="EMBL" id="MBA2868290.1"/>
    </source>
</evidence>
<dbReference type="Proteomes" id="UP000568063">
    <property type="component" value="Unassembled WGS sequence"/>
</dbReference>
<evidence type="ECO:0000313" key="13">
    <source>
        <dbReference type="EMBL" id="MBA2859653.1"/>
    </source>
</evidence>
<gene>
    <name evidence="19" type="ORF">H0S71_03105</name>
    <name evidence="20" type="ORF">HNP85_000993</name>
    <name evidence="10" type="ORF">HNP86_000445</name>
    <name evidence="8" type="ORF">HNP87_000447</name>
    <name evidence="9" type="ORF">HNP88_001365</name>
    <name evidence="11" type="ORF">HNP89_000449</name>
    <name evidence="13" type="ORF">HNP91_000448</name>
    <name evidence="17" type="ORF">HNP92_000421</name>
    <name evidence="12" type="ORF">HNP93_000448</name>
    <name evidence="14" type="ORF">HNP94_000445</name>
    <name evidence="15" type="ORF">HNP95_000449</name>
    <name evidence="18" type="ORF">HNP96_000572</name>
    <name evidence="16" type="ORF">HNP97_000522</name>
    <name evidence="21" type="ORF">J2745_001819</name>
    <name evidence="7" type="ORF">MMJJ_15620</name>
</gene>
<proteinExistence type="predicted"/>
<dbReference type="GO" id="GO:0009986">
    <property type="term" value="C:cell surface"/>
    <property type="evidence" value="ECO:0007669"/>
    <property type="project" value="UniProtKB-SubCell"/>
</dbReference>
<dbReference type="EMBL" id="JACDUO010000001">
    <property type="protein sequence ID" value="MBA2863445.1"/>
    <property type="molecule type" value="Genomic_DNA"/>
</dbReference>
<reference evidence="19" key="4">
    <citation type="submission" date="2020-07" db="EMBL/GenBank/DDBJ databases">
        <title>Severe corrosion of carbon steel in oil field produced water can be linked to methanogenic archaea containing a special type of NiFe hydrogenase.</title>
        <authorList>
            <person name="Lahme S."/>
            <person name="Mand J."/>
            <person name="Longwell J."/>
            <person name="Smith R."/>
            <person name="Enning D."/>
        </authorList>
    </citation>
    <scope>NUCLEOTIDE SEQUENCE</scope>
    <source>
        <strain evidence="19">MIC098Bin5</strain>
    </source>
</reference>
<evidence type="ECO:0000313" key="24">
    <source>
        <dbReference type="Proteomes" id="UP000536195"/>
    </source>
</evidence>
<dbReference type="SMR" id="A0A2L1CC67"/>
<reference evidence="23 25" key="3">
    <citation type="submission" date="2020-07" db="EMBL/GenBank/DDBJ databases">
        <title>Genomic Encyclopedia of Type Strains, Phase IV (KMG-V): Genome sequencing to study the core and pangenomes of soil and plant-associated prokaryotes.</title>
        <authorList>
            <person name="Whitman W."/>
        </authorList>
    </citation>
    <scope>NUCLEOTIDE SEQUENCE [LARGE SCALE GENOMIC DNA]</scope>
    <source>
        <strain evidence="10 27">A1</strain>
        <strain evidence="8 26">A4</strain>
        <strain evidence="9 31">A5</strain>
        <strain evidence="17 24">C11</strain>
        <strain evidence="12 25">C12</strain>
        <strain evidence="14 28">C13</strain>
        <strain evidence="15 30">C14</strain>
        <strain evidence="13 29">C9</strain>
        <strain evidence="18 33">D1</strain>
        <strain evidence="16 32">DSM 7078</strain>
        <strain evidence="20">RC</strain>
        <strain evidence="11 23">S1</strain>
    </source>
</reference>
<reference evidence="21" key="5">
    <citation type="submission" date="2021-03" db="EMBL/GenBank/DDBJ databases">
        <title>Genomic Encyclopedia of Type Strains, Phase IV (KMG-IV): sequencing the most valuable type-strain genomes for metagenomic binning, comparative biology and taxonomic classification.</title>
        <authorList>
            <person name="Goeker M."/>
        </authorList>
    </citation>
    <scope>NUCLEOTIDE SEQUENCE</scope>
    <source>
        <strain evidence="21">DSM 2771</strain>
    </source>
</reference>
<evidence type="ECO:0000256" key="2">
    <source>
        <dbReference type="ARBA" id="ARBA00004561"/>
    </source>
</evidence>
<dbReference type="Proteomes" id="UP000571751">
    <property type="component" value="Unassembled WGS sequence"/>
</dbReference>
<evidence type="ECO:0000313" key="28">
    <source>
        <dbReference type="Proteomes" id="UP000567099"/>
    </source>
</evidence>
<evidence type="ECO:0000313" key="20">
    <source>
        <dbReference type="EMBL" id="MBM7409321.1"/>
    </source>
</evidence>
<dbReference type="EMBL" id="JACDUJ010000001">
    <property type="protein sequence ID" value="MBA2847181.1"/>
    <property type="molecule type" value="Genomic_DNA"/>
</dbReference>
<dbReference type="Proteomes" id="UP000563838">
    <property type="component" value="Unassembled WGS sequence"/>
</dbReference>
<accession>A0A2L1CC67</accession>
<dbReference type="EMBL" id="JAFBBC010000001">
    <property type="protein sequence ID" value="MBM7409321.1"/>
    <property type="molecule type" value="Genomic_DNA"/>
</dbReference>
<dbReference type="Proteomes" id="UP000571854">
    <property type="component" value="Unassembled WGS sequence"/>
</dbReference>
<dbReference type="GO" id="GO:0005576">
    <property type="term" value="C:extracellular region"/>
    <property type="evidence" value="ECO:0007669"/>
    <property type="project" value="UniProtKB-SubCell"/>
</dbReference>
<organism evidence="7 22">
    <name type="scientific">Methanococcus maripaludis</name>
    <name type="common">Methanococcus deltae</name>
    <dbReference type="NCBI Taxonomy" id="39152"/>
    <lineage>
        <taxon>Archaea</taxon>
        <taxon>Methanobacteriati</taxon>
        <taxon>Methanobacteriota</taxon>
        <taxon>Methanomada group</taxon>
        <taxon>Methanococci</taxon>
        <taxon>Methanococcales</taxon>
        <taxon>Methanococcaceae</taxon>
        <taxon>Methanococcus</taxon>
    </lineage>
</organism>
<keyword evidence="6" id="KW-1133">Transmembrane helix</keyword>
<evidence type="ECO:0000313" key="26">
    <source>
        <dbReference type="Proteomes" id="UP000563838"/>
    </source>
</evidence>
<dbReference type="EMBL" id="JACDUH010000001">
    <property type="protein sequence ID" value="MBA2850314.1"/>
    <property type="molecule type" value="Genomic_DNA"/>
</dbReference>
<evidence type="ECO:0000256" key="6">
    <source>
        <dbReference type="SAM" id="Phobius"/>
    </source>
</evidence>
<keyword evidence="5" id="KW-0281">Fimbrium</keyword>
<keyword evidence="6" id="KW-0812">Transmembrane</keyword>
<dbReference type="EMBL" id="JACDUM010000001">
    <property type="protein sequence ID" value="MBA2859653.1"/>
    <property type="molecule type" value="Genomic_DNA"/>
</dbReference>
<dbReference type="Proteomes" id="UP000742560">
    <property type="component" value="Unassembled WGS sequence"/>
</dbReference>
<evidence type="ECO:0000313" key="16">
    <source>
        <dbReference type="EMBL" id="MBB6067032.1"/>
    </source>
</evidence>
<evidence type="ECO:0000313" key="21">
    <source>
        <dbReference type="EMBL" id="MBP2220311.1"/>
    </source>
</evidence>
<dbReference type="OMA" id="NTHNTAM"/>
<keyword evidence="4" id="KW-0964">Secreted</keyword>
<evidence type="ECO:0000256" key="4">
    <source>
        <dbReference type="ARBA" id="ARBA00022525"/>
    </source>
</evidence>
<dbReference type="EMBL" id="JACDUN010000001">
    <property type="protein sequence ID" value="MBA2857747.1"/>
    <property type="molecule type" value="Genomic_DNA"/>
</dbReference>
<dbReference type="InterPro" id="IPR007166">
    <property type="entry name" value="Class3_signal_pept_motif"/>
</dbReference>
<evidence type="ECO:0000313" key="14">
    <source>
        <dbReference type="EMBL" id="MBA2863445.1"/>
    </source>
</evidence>
<dbReference type="EMBL" id="JACDUI010000001">
    <property type="protein sequence ID" value="MBA2839935.1"/>
    <property type="molecule type" value="Genomic_DNA"/>
</dbReference>
<dbReference type="EMBL" id="JACHIQ010000001">
    <property type="protein sequence ID" value="MBB6067032.1"/>
    <property type="molecule type" value="Genomic_DNA"/>
</dbReference>
<dbReference type="Proteomes" id="UP000564425">
    <property type="component" value="Unassembled WGS sequence"/>
</dbReference>
<evidence type="ECO:0000313" key="22">
    <source>
        <dbReference type="Proteomes" id="UP000239462"/>
    </source>
</evidence>
<dbReference type="EMBL" id="JACDUK010000001">
    <property type="protein sequence ID" value="MBA2852512.1"/>
    <property type="molecule type" value="Genomic_DNA"/>
</dbReference>
<evidence type="ECO:0000313" key="8">
    <source>
        <dbReference type="EMBL" id="MBA2839935.1"/>
    </source>
</evidence>
<dbReference type="Proteomes" id="UP000567099">
    <property type="component" value="Unassembled WGS sequence"/>
</dbReference>
<sequence length="67" mass="7218">MSVALKKFFSKRGQLSLEFSVLVLAVITAAILLGYHLIVSSKAVQESNIDTINNTHNTAIDALSEVS</sequence>
<reference evidence="22" key="1">
    <citation type="journal article" date="2018" name="Genome Announc.">
        <title>Complete Genome Sequence of the Methanococcus maripaludis Type Strain JJ (DSM 2067), a Model for Selenoprotein Synthesis in Archaea.</title>
        <authorList>
            <person name="Poehlein A."/>
            <person name="Heym D."/>
            <person name="Quitzke V."/>
            <person name="Fersch J."/>
            <person name="Daniel R."/>
            <person name="Rother M."/>
        </authorList>
    </citation>
    <scope>NUCLEOTIDE SEQUENCE [LARGE SCALE GENOMIC DNA]</scope>
    <source>
        <strain evidence="22">DSM 2067</strain>
    </source>
</reference>
<dbReference type="GeneID" id="10982857"/>
<dbReference type="Proteomes" id="UP000722095">
    <property type="component" value="Unassembled WGS sequence"/>
</dbReference>
<dbReference type="Proteomes" id="UP000522365">
    <property type="component" value="Unassembled WGS sequence"/>
</dbReference>
<evidence type="ECO:0000313" key="10">
    <source>
        <dbReference type="EMBL" id="MBA2850314.1"/>
    </source>
</evidence>
<evidence type="ECO:0000313" key="30">
    <source>
        <dbReference type="Proteomes" id="UP000571751"/>
    </source>
</evidence>
<dbReference type="Proteomes" id="UP000536195">
    <property type="component" value="Unassembled WGS sequence"/>
</dbReference>
<dbReference type="EMBL" id="JACCQJ010000001">
    <property type="protein sequence ID" value="MBG0768881.1"/>
    <property type="molecule type" value="Genomic_DNA"/>
</dbReference>
<evidence type="ECO:0000313" key="17">
    <source>
        <dbReference type="EMBL" id="MBB6401136.1"/>
    </source>
</evidence>
<evidence type="ECO:0000313" key="23">
    <source>
        <dbReference type="Proteomes" id="UP000522365"/>
    </source>
</evidence>
<evidence type="ECO:0000313" key="27">
    <source>
        <dbReference type="Proteomes" id="UP000564425"/>
    </source>
</evidence>
<dbReference type="Pfam" id="PF04021">
    <property type="entry name" value="Class_IIIsignal"/>
    <property type="match status" value="1"/>
</dbReference>
<evidence type="ECO:0000313" key="18">
    <source>
        <dbReference type="EMBL" id="MBB6496551.1"/>
    </source>
</evidence>
<dbReference type="Proteomes" id="UP000584706">
    <property type="component" value="Unassembled WGS sequence"/>
</dbReference>
<dbReference type="EMBL" id="CP026606">
    <property type="protein sequence ID" value="AVB76934.1"/>
    <property type="molecule type" value="Genomic_DNA"/>
</dbReference>
<evidence type="ECO:0000313" key="19">
    <source>
        <dbReference type="EMBL" id="MBG0768881.1"/>
    </source>
</evidence>
<evidence type="ECO:0000313" key="11">
    <source>
        <dbReference type="EMBL" id="MBA2852512.1"/>
    </source>
</evidence>
<reference evidence="7" key="2">
    <citation type="submission" date="2018-02" db="EMBL/GenBank/DDBJ databases">
        <title>Complete genome sequence of the Methanococcus maripaludis type strain JJ (DSM 2067), a model for selenoprotein synthesis in Archaea.</title>
        <authorList>
            <person name="Poehlein A."/>
            <person name="Heym D."/>
            <person name="Quitzke V."/>
            <person name="Fersch J."/>
            <person name="Daniel R."/>
            <person name="Rother M."/>
        </authorList>
    </citation>
    <scope>NUCLEOTIDE SEQUENCE [LARGE SCALE GENOMIC DNA]</scope>
    <source>
        <strain evidence="7">DSM 2067</strain>
    </source>
</reference>
<feature type="transmembrane region" description="Helical" evidence="6">
    <location>
        <begin position="21"/>
        <end position="38"/>
    </location>
</feature>
<evidence type="ECO:0000256" key="1">
    <source>
        <dbReference type="ARBA" id="ARBA00004241"/>
    </source>
</evidence>
<protein>
    <submittedName>
        <fullName evidence="7 19">Class III signal peptide</fullName>
    </submittedName>
    <submittedName>
        <fullName evidence="8">Uncharacterized protein (UPF0333 family)</fullName>
    </submittedName>
</protein>
<dbReference type="Proteomes" id="UP000714405">
    <property type="component" value="Unassembled WGS sequence"/>
</dbReference>
<evidence type="ECO:0000256" key="3">
    <source>
        <dbReference type="ARBA" id="ARBA00004613"/>
    </source>
</evidence>
<dbReference type="Proteomes" id="UP000558015">
    <property type="component" value="Unassembled WGS sequence"/>
</dbReference>
<evidence type="ECO:0000313" key="9">
    <source>
        <dbReference type="EMBL" id="MBA2847181.1"/>
    </source>
</evidence>
<comment type="subcellular location">
    <subcellularLocation>
        <location evidence="1">Cell surface</location>
    </subcellularLocation>
    <subcellularLocation>
        <location evidence="2">Fimbrium</location>
    </subcellularLocation>
    <subcellularLocation>
        <location evidence="3">Secreted</location>
    </subcellularLocation>
</comment>
<dbReference type="AlphaFoldDB" id="A0A2L1CC67"/>
<evidence type="ECO:0000313" key="12">
    <source>
        <dbReference type="EMBL" id="MBA2857747.1"/>
    </source>
</evidence>
<evidence type="ECO:0000313" key="31">
    <source>
        <dbReference type="Proteomes" id="UP000571854"/>
    </source>
</evidence>
<dbReference type="Proteomes" id="UP000590564">
    <property type="component" value="Unassembled WGS sequence"/>
</dbReference>
<evidence type="ECO:0000256" key="5">
    <source>
        <dbReference type="ARBA" id="ARBA00023263"/>
    </source>
</evidence>
<evidence type="ECO:0000313" key="33">
    <source>
        <dbReference type="Proteomes" id="UP000590564"/>
    </source>
</evidence>
<evidence type="ECO:0000313" key="29">
    <source>
        <dbReference type="Proteomes" id="UP000568063"/>
    </source>
</evidence>
<evidence type="ECO:0000313" key="25">
    <source>
        <dbReference type="Proteomes" id="UP000558015"/>
    </source>
</evidence>